<dbReference type="Pfam" id="PF01381">
    <property type="entry name" value="HTH_3"/>
    <property type="match status" value="1"/>
</dbReference>
<dbReference type="GO" id="GO:0005829">
    <property type="term" value="C:cytosol"/>
    <property type="evidence" value="ECO:0007669"/>
    <property type="project" value="TreeGrafter"/>
</dbReference>
<keyword evidence="1" id="KW-0238">DNA-binding</keyword>
<dbReference type="OrthoDB" id="5114244at2"/>
<dbReference type="SUPFAM" id="SSF47413">
    <property type="entry name" value="lambda repressor-like DNA-binding domains"/>
    <property type="match status" value="1"/>
</dbReference>
<dbReference type="CDD" id="cd00093">
    <property type="entry name" value="HTH_XRE"/>
    <property type="match status" value="1"/>
</dbReference>
<dbReference type="Gene3D" id="2.60.120.10">
    <property type="entry name" value="Jelly Rolls"/>
    <property type="match status" value="1"/>
</dbReference>
<dbReference type="CDD" id="cd02209">
    <property type="entry name" value="cupin_XRE_C"/>
    <property type="match status" value="1"/>
</dbReference>
<dbReference type="AlphaFoldDB" id="A0A2Y8ZRK4"/>
<organism evidence="3 4">
    <name type="scientific">Branchiibius hedensis</name>
    <dbReference type="NCBI Taxonomy" id="672460"/>
    <lineage>
        <taxon>Bacteria</taxon>
        <taxon>Bacillati</taxon>
        <taxon>Actinomycetota</taxon>
        <taxon>Actinomycetes</taxon>
        <taxon>Micrococcales</taxon>
        <taxon>Dermacoccaceae</taxon>
        <taxon>Branchiibius</taxon>
    </lineage>
</organism>
<feature type="domain" description="HTH cro/C1-type" evidence="2">
    <location>
        <begin position="23"/>
        <end position="77"/>
    </location>
</feature>
<proteinExistence type="predicted"/>
<evidence type="ECO:0000313" key="4">
    <source>
        <dbReference type="Proteomes" id="UP000250028"/>
    </source>
</evidence>
<dbReference type="InterPro" id="IPR014710">
    <property type="entry name" value="RmlC-like_jellyroll"/>
</dbReference>
<dbReference type="Pfam" id="PF07883">
    <property type="entry name" value="Cupin_2"/>
    <property type="match status" value="1"/>
</dbReference>
<dbReference type="PANTHER" id="PTHR46797">
    <property type="entry name" value="HTH-TYPE TRANSCRIPTIONAL REGULATOR"/>
    <property type="match status" value="1"/>
</dbReference>
<gene>
    <name evidence="3" type="ORF">SAMN04489750_0205</name>
</gene>
<dbReference type="SUPFAM" id="SSF51182">
    <property type="entry name" value="RmlC-like cupins"/>
    <property type="match status" value="1"/>
</dbReference>
<dbReference type="RefSeq" id="WP_109683700.1">
    <property type="nucleotide sequence ID" value="NZ_QGDN01000001.1"/>
</dbReference>
<dbReference type="SMART" id="SM00530">
    <property type="entry name" value="HTH_XRE"/>
    <property type="match status" value="1"/>
</dbReference>
<dbReference type="PROSITE" id="PS50943">
    <property type="entry name" value="HTH_CROC1"/>
    <property type="match status" value="1"/>
</dbReference>
<sequence>MSARSIEATDELNRTVATIGTIVRRERKRRRLTVDALAKRSGVSFGRISELERGLGNPSLQTLQRVANSLDLPMQQLLADQGSEDEHVVRADGRYVMSEYGAQGAGPSVRRELLTPRGMTTLQVIRSTVPPHFTNQHAPFRHIGTESIFIVEGALEIVHGKREVTLRSGDAMSYRCSVPHYWANSTDRRCVLIGSFSPFED</sequence>
<evidence type="ECO:0000313" key="3">
    <source>
        <dbReference type="EMBL" id="SSA32939.1"/>
    </source>
</evidence>
<keyword evidence="4" id="KW-1185">Reference proteome</keyword>
<dbReference type="GO" id="GO:0003677">
    <property type="term" value="F:DNA binding"/>
    <property type="evidence" value="ECO:0007669"/>
    <property type="project" value="UniProtKB-KW"/>
</dbReference>
<dbReference type="InterPro" id="IPR011051">
    <property type="entry name" value="RmlC_Cupin_sf"/>
</dbReference>
<dbReference type="InterPro" id="IPR001387">
    <property type="entry name" value="Cro/C1-type_HTH"/>
</dbReference>
<dbReference type="InterPro" id="IPR050807">
    <property type="entry name" value="TransReg_Diox_bact_type"/>
</dbReference>
<name>A0A2Y8ZRK4_9MICO</name>
<evidence type="ECO:0000256" key="1">
    <source>
        <dbReference type="ARBA" id="ARBA00023125"/>
    </source>
</evidence>
<dbReference type="Gene3D" id="1.10.260.40">
    <property type="entry name" value="lambda repressor-like DNA-binding domains"/>
    <property type="match status" value="1"/>
</dbReference>
<dbReference type="InterPro" id="IPR010982">
    <property type="entry name" value="Lambda_DNA-bd_dom_sf"/>
</dbReference>
<evidence type="ECO:0000259" key="2">
    <source>
        <dbReference type="PROSITE" id="PS50943"/>
    </source>
</evidence>
<accession>A0A2Y8ZRK4</accession>
<dbReference type="InterPro" id="IPR013096">
    <property type="entry name" value="Cupin_2"/>
</dbReference>
<dbReference type="Proteomes" id="UP000250028">
    <property type="component" value="Unassembled WGS sequence"/>
</dbReference>
<reference evidence="4" key="1">
    <citation type="submission" date="2016-10" db="EMBL/GenBank/DDBJ databases">
        <authorList>
            <person name="Varghese N."/>
            <person name="Submissions S."/>
        </authorList>
    </citation>
    <scope>NUCLEOTIDE SEQUENCE [LARGE SCALE GENOMIC DNA]</scope>
    <source>
        <strain evidence="4">DSM 22951</strain>
    </source>
</reference>
<dbReference type="PANTHER" id="PTHR46797:SF1">
    <property type="entry name" value="METHYLPHOSPHONATE SYNTHASE"/>
    <property type="match status" value="1"/>
</dbReference>
<protein>
    <submittedName>
        <fullName evidence="3">Cupin domain-containing protein</fullName>
    </submittedName>
</protein>
<dbReference type="GO" id="GO:0003700">
    <property type="term" value="F:DNA-binding transcription factor activity"/>
    <property type="evidence" value="ECO:0007669"/>
    <property type="project" value="TreeGrafter"/>
</dbReference>
<dbReference type="EMBL" id="UESZ01000001">
    <property type="protein sequence ID" value="SSA32939.1"/>
    <property type="molecule type" value="Genomic_DNA"/>
</dbReference>